<keyword evidence="6 8" id="KW-0472">Membrane</keyword>
<dbReference type="InterPro" id="IPR022113">
    <property type="entry name" value="TMEM131L_N"/>
</dbReference>
<dbReference type="Pfam" id="PF24499">
    <property type="entry name" value="Ig_TMEM131L_4"/>
    <property type="match status" value="1"/>
</dbReference>
<feature type="region of interest" description="Disordered" evidence="7">
    <location>
        <begin position="534"/>
        <end position="607"/>
    </location>
</feature>
<evidence type="ECO:0000256" key="3">
    <source>
        <dbReference type="ARBA" id="ARBA00022692"/>
    </source>
</evidence>
<evidence type="ECO:0000259" key="10">
    <source>
        <dbReference type="Pfam" id="PF24495"/>
    </source>
</evidence>
<feature type="region of interest" description="Disordered" evidence="7">
    <location>
        <begin position="2309"/>
        <end position="2336"/>
    </location>
</feature>
<dbReference type="PANTHER" id="PTHR22050">
    <property type="entry name" value="RW1 PROTEIN HOMOLOG"/>
    <property type="match status" value="1"/>
</dbReference>
<evidence type="ECO:0000256" key="7">
    <source>
        <dbReference type="SAM" id="MobiDB-lite"/>
    </source>
</evidence>
<dbReference type="InterPro" id="IPR056311">
    <property type="entry name" value="TMEM131_Ig_2"/>
</dbReference>
<feature type="region of interest" description="Disordered" evidence="7">
    <location>
        <begin position="2134"/>
        <end position="2163"/>
    </location>
</feature>
<feature type="compositionally biased region" description="Basic residues" evidence="7">
    <location>
        <begin position="26"/>
        <end position="37"/>
    </location>
</feature>
<proteinExistence type="inferred from homology"/>
<feature type="region of interest" description="Disordered" evidence="7">
    <location>
        <begin position="1696"/>
        <end position="1842"/>
    </location>
</feature>
<feature type="region of interest" description="Disordered" evidence="7">
    <location>
        <begin position="1854"/>
        <end position="1877"/>
    </location>
</feature>
<feature type="compositionally biased region" description="Basic and acidic residues" evidence="7">
    <location>
        <begin position="1750"/>
        <end position="1763"/>
    </location>
</feature>
<feature type="compositionally biased region" description="Basic and acidic residues" evidence="7">
    <location>
        <begin position="565"/>
        <end position="583"/>
    </location>
</feature>
<keyword evidence="3 8" id="KW-0812">Transmembrane</keyword>
<dbReference type="Proteomes" id="UP001620626">
    <property type="component" value="Unassembled WGS sequence"/>
</dbReference>
<keyword evidence="5 8" id="KW-1133">Transmembrane helix</keyword>
<feature type="compositionally biased region" description="Basic and acidic residues" evidence="7">
    <location>
        <begin position="768"/>
        <end position="780"/>
    </location>
</feature>
<evidence type="ECO:0000256" key="8">
    <source>
        <dbReference type="SAM" id="Phobius"/>
    </source>
</evidence>
<feature type="domain" description="Transmembrane protein 131-like N-terminal" evidence="9">
    <location>
        <begin position="330"/>
        <end position="406"/>
    </location>
</feature>
<accession>A0ABD2KY69</accession>
<feature type="domain" description="TMEM131L fourth Ig-like" evidence="11">
    <location>
        <begin position="1268"/>
        <end position="1416"/>
    </location>
</feature>
<dbReference type="Pfam" id="PF12371">
    <property type="entry name" value="TMEM131_like_N"/>
    <property type="match status" value="1"/>
</dbReference>
<evidence type="ECO:0000313" key="13">
    <source>
        <dbReference type="EMBL" id="KAL3107888.1"/>
    </source>
</evidence>
<feature type="compositionally biased region" description="Low complexity" evidence="7">
    <location>
        <begin position="2004"/>
        <end position="2044"/>
    </location>
</feature>
<feature type="compositionally biased region" description="Basic and acidic residues" evidence="7">
    <location>
        <begin position="2316"/>
        <end position="2331"/>
    </location>
</feature>
<feature type="compositionally biased region" description="Acidic residues" evidence="7">
    <location>
        <begin position="1797"/>
        <end position="1825"/>
    </location>
</feature>
<evidence type="ECO:0000256" key="4">
    <source>
        <dbReference type="ARBA" id="ARBA00022729"/>
    </source>
</evidence>
<dbReference type="PANTHER" id="PTHR22050:SF0">
    <property type="entry name" value="TRANSMEMBRANE PROTEIN 131 HOMOLOG"/>
    <property type="match status" value="1"/>
</dbReference>
<evidence type="ECO:0000256" key="5">
    <source>
        <dbReference type="ARBA" id="ARBA00022989"/>
    </source>
</evidence>
<keyword evidence="4" id="KW-0732">Signal</keyword>
<evidence type="ECO:0000256" key="6">
    <source>
        <dbReference type="ARBA" id="ARBA00023136"/>
    </source>
</evidence>
<feature type="compositionally biased region" description="Polar residues" evidence="7">
    <location>
        <begin position="542"/>
        <end position="563"/>
    </location>
</feature>
<evidence type="ECO:0000256" key="1">
    <source>
        <dbReference type="ARBA" id="ARBA00004479"/>
    </source>
</evidence>
<dbReference type="Pfam" id="PF24495">
    <property type="entry name" value="Ig_TMEM131_2"/>
    <property type="match status" value="1"/>
</dbReference>
<dbReference type="InterPro" id="IPR055436">
    <property type="entry name" value="Ig_TMEM131L_4"/>
</dbReference>
<evidence type="ECO:0000259" key="12">
    <source>
        <dbReference type="Pfam" id="PF24501"/>
    </source>
</evidence>
<feature type="compositionally biased region" description="Basic and acidic residues" evidence="7">
    <location>
        <begin position="715"/>
        <end position="738"/>
    </location>
</feature>
<feature type="domain" description="TMEM131 second Ig-like" evidence="10">
    <location>
        <begin position="423"/>
        <end position="527"/>
    </location>
</feature>
<dbReference type="InterPro" id="IPR055437">
    <property type="entry name" value="TMEM131L_Ig_5"/>
</dbReference>
<feature type="region of interest" description="Disordered" evidence="7">
    <location>
        <begin position="2516"/>
        <end position="2545"/>
    </location>
</feature>
<feature type="region of interest" description="Disordered" evidence="7">
    <location>
        <begin position="715"/>
        <end position="793"/>
    </location>
</feature>
<sequence length="2545" mass="281934">MSHDRLAQRQQPTDDEGRNKDSGTLRQRRRRRHHVHRAGPTTGGWMNGWMKERKTDGQEEDDEETTAVSVQLGWQQQKQKKEQYSTHQWEEEKKHWSVLAAAFAQFMCPFSREHQQQNNNNNKNNNSTFRMNQCRHRHNQLLVIENGGAKPKQKCQQNDDEYENDCPSALATFPIQIGHNIDNNSVVFRPFRRPQFFAVFIVVVLLQFLLFLPANFVLADQNLLVDTELFSADIISQAFVQTGSELHYLHDISHHHQQQQQHHHQQQQQADRGGGGGGGPAARLVPATAPSAANGSGGGGSSKVVKNGLKVEKSSAVEEVVTLFESESTDFGQSAFGVPVQRRVFLSNPTDATISISAITSSSISFHCSFVEQKSLASRQRTSFRVYFLPVLEQFGPQRELIKVHTSVGTFAHRVQGETGGNPYRIRSFLGIHLPLNATFSAPLSLHNPHTKTMVVSELFVSDCNVRIELNDGTTVAMQKRRWDGADKSGGGRREAMDWRFRPFETREIGHAKVLGNLERNSTAFIVAKLRRMDSGGDGGRTTHSPSSASLPNGATAQSTQKSDGFYDQKTSGDDSDAKKAVPKEQQGQLWHNHRKKLNNGEEGEGEEDPFAQLLVVAIGVQVTRRRGLFPSLDLLDFGLVRAGGGPVRPRAFSVFSSLERGVEIESVYVEGQSRGVYLQFESRPPISIRSDARGMPGAPVTVASVNIDTDTLLRTRHTDGKHSNDDENRENDGKFDDANDDDGEDGEDQQQKGKQTVAKEGEEEEDNGRGMERRERHNANAETIGDAQPAPMVSVRHGTVVAETRGGNYKVTIPFRALIYTGELEHDTESTAFHHALEPIVRREVTVTNSLPFGLAIWGVELAENATTAFQASIVSHPAVTLSPGQSLPVLLLTYAQKQPANFVSQLILHTNVTTFSLPIAVFDGELLVRLYAHKQNEFDFGSVGWDERRTILFSLSNPNPVTLRLSRLRVPFPPTVLSLSFLGMQRLEQQQKHQQEDDNRPRGANVGQLVDKFSTNSIAASADAAGWSEGLDFALPPHTFALFNLSLYAQSEHRNVVPHNGAGTFRLQTQFGAYEFPLKFELVDFRLESVPAKIVFHETFIGTVHTQPIKFFNTFPHDLRVHRLSIADADDDPRFQLFHHDHHHPEQSNSSAKMHQIIPPKSLLTVANVAFVPGTKCPSADDDCYLGIPLDTSDGQWFAYGMKLPQNLAEIDHYLYARLRQKWLALGAQKRVVRTQLRLDTDRVKNLEVPVEGHLVWPRLLSHSVVHFPLTAVGNFTIVNLTLSNPTTNAVIVQLLPLVIYPDAEFLLDLFRSELPVPLPDPVEMNETLMFSLRDTELFTLRPGSPVPQLREEVETILGGPVPRFTQTLLLRPGMSTRIRIGFLPNDYTLHSSLLLIRNNLTALEPVVLYGRGAKMHMDIDNKTARSLPLLFEIQPQHLADCANPRRQLHKLPTTLTVRRSFVVRNSGEVSFSVFNISVSNTPCENRGFRVLNCDRFRLEPNETTLLDIAYTPDFLLTSNEATLQLYMHMNGTPWTFNLVATIPPQLLSVCHAALPRPPFESMMYYTCVLALTFCFICVVSCAYLEGDRVISCAYRQQFAPPISVDCQPQDDKVSALSSLASEKNGVLPTAKALVDDDGDNDDAAELLAPSRRTQFLQAAKDAGPLNKLFWRTLNFILFLFSYIWPLVRGGNKTPPMATIGRRKAARATTARKAQQQQQQKIALTKTQSVDGQQHDDKDGQKQLQPQKVDDRLSDGGKNAKEIAAAKVGTGRVAEKGPTERRTTAPIITALKYDENDDEDADDDDDEEEEEDDDEDEYNDDDDVVQHPKDPEHMSNNTAEDAIMNQNVAARHSTATAVVHEDDGHGPDQDDVDADLLDLSDPYLYMKFRSFLDAEKKKSAALLAKESPAAASGGKKQQQRQHHISISNSSTTTTNSSDQHNQNQHDQTGNRTSSPKKKRDIEKKQRNSTQSREEDGMTTPKTSRVPTKGAVAITERARKANKNGSNNKFSSTTSNGSTSSAASRGVSSSSTQTTQSSSSASSLLNVSPDIVRQQLPAKPIGTDAPTTFPLLNASATTLSSLPTAETATASSSAFNLHGGVRPEWFDRLFASTTTHGAPATVAQRVAGGTTNTALSSSTQQHYQQQQQHQQPKHRKRWPETADKEEEFGTAFVWEQLYATKMFQFEQDEADEGEDEHGGMAKHLRDEAIRIGDKGNRLLKTLSNGSDEAAEYAAAVATAADANSSVGDNESNAAPEWADQGIADFATGSVDADFFALADQSAEFFDQISNGGTDNDAQQLPAAGASLLNPTNYRHNFDEHRNEGSKRAEEEERDSAATVADRLPIGWGKRLLINAEDAKIKRIIDTLTEEYREKLTKVLNSARNPMLDMRQLLDDLCLSPSTFKPSALETMDSSLRRPSAADFKEPNESAASLLSLSSTASLNKSPGREFSARHKNGGTNETEEQKMGTEEDDNNNGTTPTTMAPSSPYYNSMFNIEDPVWKPIGPLDEHHWPAQFIGTRNGSESRPPAATGKKVPSSKAKKGE</sequence>
<evidence type="ECO:0000259" key="11">
    <source>
        <dbReference type="Pfam" id="PF24499"/>
    </source>
</evidence>
<feature type="compositionally biased region" description="Acidic residues" evidence="7">
    <location>
        <begin position="739"/>
        <end position="749"/>
    </location>
</feature>
<keyword evidence="14" id="KW-1185">Reference proteome</keyword>
<feature type="compositionally biased region" description="Low complexity" evidence="7">
    <location>
        <begin position="2430"/>
        <end position="2443"/>
    </location>
</feature>
<comment type="similarity">
    <text evidence="2">Belongs to the TMEM131 family.</text>
</comment>
<dbReference type="EMBL" id="JBICBT010000604">
    <property type="protein sequence ID" value="KAL3107888.1"/>
    <property type="molecule type" value="Genomic_DNA"/>
</dbReference>
<feature type="compositionally biased region" description="Basic and acidic residues" evidence="7">
    <location>
        <begin position="1775"/>
        <end position="1785"/>
    </location>
</feature>
<dbReference type="GO" id="GO:0016020">
    <property type="term" value="C:membrane"/>
    <property type="evidence" value="ECO:0007669"/>
    <property type="project" value="UniProtKB-SubCell"/>
</dbReference>
<feature type="compositionally biased region" description="Basic and acidic residues" evidence="7">
    <location>
        <begin position="1861"/>
        <end position="1870"/>
    </location>
</feature>
<comment type="caution">
    <text evidence="13">The sequence shown here is derived from an EMBL/GenBank/DDBJ whole genome shotgun (WGS) entry which is preliminary data.</text>
</comment>
<feature type="compositionally biased region" description="Polar residues" evidence="7">
    <location>
        <begin position="2476"/>
        <end position="2488"/>
    </location>
</feature>
<feature type="transmembrane region" description="Helical" evidence="8">
    <location>
        <begin position="1565"/>
        <end position="1587"/>
    </location>
</feature>
<evidence type="ECO:0000256" key="2">
    <source>
        <dbReference type="ARBA" id="ARBA00006682"/>
    </source>
</evidence>
<feature type="region of interest" description="Disordered" evidence="7">
    <location>
        <begin position="2410"/>
        <end position="2488"/>
    </location>
</feature>
<feature type="compositionally biased region" description="Low complexity" evidence="7">
    <location>
        <begin position="2141"/>
        <end position="2151"/>
    </location>
</feature>
<comment type="subcellular location">
    <subcellularLocation>
        <location evidence="1">Membrane</location>
        <topology evidence="1">Single-pass type I membrane protein</topology>
    </subcellularLocation>
</comment>
<dbReference type="Pfam" id="PF24501">
    <property type="entry name" value="Ig_TMEM131L_5"/>
    <property type="match status" value="1"/>
</dbReference>
<feature type="transmembrane region" description="Helical" evidence="8">
    <location>
        <begin position="196"/>
        <end position="218"/>
    </location>
</feature>
<feature type="transmembrane region" description="Helical" evidence="8">
    <location>
        <begin position="1671"/>
        <end position="1690"/>
    </location>
</feature>
<feature type="domain" description="TMEM131L fifth Ig-like" evidence="12">
    <location>
        <begin position="1468"/>
        <end position="1531"/>
    </location>
</feature>
<protein>
    <recommendedName>
        <fullName evidence="15">Transmembrane protein</fullName>
    </recommendedName>
</protein>
<dbReference type="InterPro" id="IPR039877">
    <property type="entry name" value="TMEM131-like"/>
</dbReference>
<feature type="compositionally biased region" description="Low complexity" evidence="7">
    <location>
        <begin position="1926"/>
        <end position="1949"/>
    </location>
</feature>
<feature type="compositionally biased region" description="Basic and acidic residues" evidence="7">
    <location>
        <begin position="1826"/>
        <end position="1835"/>
    </location>
</feature>
<evidence type="ECO:0008006" key="15">
    <source>
        <dbReference type="Google" id="ProtNLM"/>
    </source>
</evidence>
<feature type="region of interest" description="Disordered" evidence="7">
    <location>
        <begin position="1"/>
        <end position="67"/>
    </location>
</feature>
<feature type="region of interest" description="Disordered" evidence="7">
    <location>
        <begin position="1907"/>
        <end position="2047"/>
    </location>
</feature>
<feature type="compositionally biased region" description="Basic and acidic residues" evidence="7">
    <location>
        <begin position="1961"/>
        <end position="1977"/>
    </location>
</feature>
<name>A0ABD2KY69_9BILA</name>
<feature type="compositionally biased region" description="Basic residues" evidence="7">
    <location>
        <begin position="255"/>
        <end position="265"/>
    </location>
</feature>
<gene>
    <name evidence="13" type="ORF">niasHT_019889</name>
</gene>
<feature type="compositionally biased region" description="Low complexity" evidence="7">
    <location>
        <begin position="1709"/>
        <end position="1734"/>
    </location>
</feature>
<evidence type="ECO:0000259" key="9">
    <source>
        <dbReference type="Pfam" id="PF12371"/>
    </source>
</evidence>
<evidence type="ECO:0000313" key="14">
    <source>
        <dbReference type="Proteomes" id="UP001620626"/>
    </source>
</evidence>
<feature type="region of interest" description="Disordered" evidence="7">
    <location>
        <begin position="253"/>
        <end position="301"/>
    </location>
</feature>
<reference evidence="13 14" key="1">
    <citation type="submission" date="2024-10" db="EMBL/GenBank/DDBJ databases">
        <authorList>
            <person name="Kim D."/>
        </authorList>
    </citation>
    <scope>NUCLEOTIDE SEQUENCE [LARGE SCALE GENOMIC DNA]</scope>
    <source>
        <strain evidence="13">BH-2024</strain>
    </source>
</reference>
<organism evidence="13 14">
    <name type="scientific">Heterodera trifolii</name>
    <dbReference type="NCBI Taxonomy" id="157864"/>
    <lineage>
        <taxon>Eukaryota</taxon>
        <taxon>Metazoa</taxon>
        <taxon>Ecdysozoa</taxon>
        <taxon>Nematoda</taxon>
        <taxon>Chromadorea</taxon>
        <taxon>Rhabditida</taxon>
        <taxon>Tylenchina</taxon>
        <taxon>Tylenchomorpha</taxon>
        <taxon>Tylenchoidea</taxon>
        <taxon>Heteroderidae</taxon>
        <taxon>Heteroderinae</taxon>
        <taxon>Heterodera</taxon>
    </lineage>
</organism>